<feature type="transmembrane region" description="Helical" evidence="1">
    <location>
        <begin position="225"/>
        <end position="245"/>
    </location>
</feature>
<proteinExistence type="predicted"/>
<evidence type="ECO:0000313" key="2">
    <source>
        <dbReference type="EMBL" id="MET8438496.1"/>
    </source>
</evidence>
<evidence type="ECO:0000256" key="1">
    <source>
        <dbReference type="SAM" id="Phobius"/>
    </source>
</evidence>
<evidence type="ECO:0000313" key="3">
    <source>
        <dbReference type="Proteomes" id="UP001550044"/>
    </source>
</evidence>
<keyword evidence="3" id="KW-1185">Reference proteome</keyword>
<gene>
    <name evidence="2" type="ORF">ABZV61_38450</name>
</gene>
<keyword evidence="1" id="KW-1133">Transmembrane helix</keyword>
<keyword evidence="1" id="KW-0812">Transmembrane</keyword>
<organism evidence="2 3">
    <name type="scientific">Streptomyces sp. 900116325</name>
    <dbReference type="NCBI Taxonomy" id="3154295"/>
    <lineage>
        <taxon>Bacteria</taxon>
        <taxon>Bacillati</taxon>
        <taxon>Actinomycetota</taxon>
        <taxon>Actinomycetes</taxon>
        <taxon>Kitasatosporales</taxon>
        <taxon>Streptomycetaceae</taxon>
        <taxon>Streptomyces</taxon>
    </lineage>
</organism>
<reference evidence="2 3" key="1">
    <citation type="submission" date="2024-06" db="EMBL/GenBank/DDBJ databases">
        <title>The Natural Products Discovery Center: Release of the First 8490 Sequenced Strains for Exploring Actinobacteria Biosynthetic Diversity.</title>
        <authorList>
            <person name="Kalkreuter E."/>
            <person name="Kautsar S.A."/>
            <person name="Yang D."/>
            <person name="Bader C.D."/>
            <person name="Teijaro C.N."/>
            <person name="Fluegel L."/>
            <person name="Davis C.M."/>
            <person name="Simpson J.R."/>
            <person name="Lauterbach L."/>
            <person name="Steele A.D."/>
            <person name="Gui C."/>
            <person name="Meng S."/>
            <person name="Li G."/>
            <person name="Viehrig K."/>
            <person name="Ye F."/>
            <person name="Su P."/>
            <person name="Kiefer A.F."/>
            <person name="Nichols A."/>
            <person name="Cepeda A.J."/>
            <person name="Yan W."/>
            <person name="Fan B."/>
            <person name="Jiang Y."/>
            <person name="Adhikari A."/>
            <person name="Zheng C.-J."/>
            <person name="Schuster L."/>
            <person name="Cowan T.M."/>
            <person name="Smanski M.J."/>
            <person name="Chevrette M.G."/>
            <person name="De Carvalho L.P.S."/>
            <person name="Shen B."/>
        </authorList>
    </citation>
    <scope>NUCLEOTIDE SEQUENCE [LARGE SCALE GENOMIC DNA]</scope>
    <source>
        <strain evidence="2 3">NPDC005137</strain>
    </source>
</reference>
<name>A0ABV2ULY8_9ACTN</name>
<comment type="caution">
    <text evidence="2">The sequence shown here is derived from an EMBL/GenBank/DDBJ whole genome shotgun (WGS) entry which is preliminary data.</text>
</comment>
<dbReference type="RefSeq" id="WP_356499037.1">
    <property type="nucleotide sequence ID" value="NZ_JBEXIP010000061.1"/>
</dbReference>
<feature type="transmembrane region" description="Helical" evidence="1">
    <location>
        <begin position="192"/>
        <end position="213"/>
    </location>
</feature>
<feature type="transmembrane region" description="Helical" evidence="1">
    <location>
        <begin position="265"/>
        <end position="296"/>
    </location>
</feature>
<dbReference type="Proteomes" id="UP001550044">
    <property type="component" value="Unassembled WGS sequence"/>
</dbReference>
<accession>A0ABV2ULY8</accession>
<protein>
    <submittedName>
        <fullName evidence="2">Uncharacterized protein</fullName>
    </submittedName>
</protein>
<feature type="transmembrane region" description="Helical" evidence="1">
    <location>
        <begin position="316"/>
        <end position="335"/>
    </location>
</feature>
<dbReference type="EMBL" id="JBEXIP010000061">
    <property type="protein sequence ID" value="MET8438496.1"/>
    <property type="molecule type" value="Genomic_DNA"/>
</dbReference>
<sequence>MTDFLPAAAAHVVRIVLVADPGVASKIAQELADTLPQHLRRRVRADVDWRVTARTVPLVADEQLDVSSAADVVRPLLPEGDWEAGVLLTDLPRRAGLRPVSVEVSPADRIALVSLPALGSWRMRRRARRVVADVVGMLTRERADLAPSMKEAGRLEASGAGEDGLERFIVPGLRGHLSLVTGMVRANRPWRLFATLSRALAGVFATAAFGLINNSTWTLSSAMDVGRLIGASAASLLALTAWIIIDHELWERPHGSLSRSFSRLYNTVTCVTITSGVLSLYVILLFTLFGVSQLILTPSAFGTVIGQDATVHDYAVLAWFVSSMGMVGGAFGSGLEDDGTVRNAAYGERQRQRWQKLREAKKVRGELESET</sequence>
<keyword evidence="1" id="KW-0472">Membrane</keyword>